<feature type="transmembrane region" description="Helical" evidence="2">
    <location>
        <begin position="29"/>
        <end position="49"/>
    </location>
</feature>
<evidence type="ECO:0000256" key="1">
    <source>
        <dbReference type="SAM" id="MobiDB-lite"/>
    </source>
</evidence>
<sequence>MIKQLAFIFLAFVVNTTLTVYLTTEGSSLNLLLKSMSVSLMIFFIVYYVKLNIELRKKESEEETQRETITRVTRKAHKKDSDALE</sequence>
<keyword evidence="2" id="KW-1133">Transmembrane helix</keyword>
<evidence type="ECO:0000313" key="4">
    <source>
        <dbReference type="Proteomes" id="UP000009885"/>
    </source>
</evidence>
<dbReference type="eggNOG" id="ENOG50305GH">
    <property type="taxonomic scope" value="Bacteria"/>
</dbReference>
<evidence type="ECO:0000256" key="2">
    <source>
        <dbReference type="SAM" id="Phobius"/>
    </source>
</evidence>
<dbReference type="PATRIC" id="fig|1229783.3.peg.2057"/>
<dbReference type="AlphaFoldDB" id="K9AFE2"/>
<organism evidence="3 4">
    <name type="scientific">Staphylococcus massiliensis S46</name>
    <dbReference type="NCBI Taxonomy" id="1229783"/>
    <lineage>
        <taxon>Bacteria</taxon>
        <taxon>Bacillati</taxon>
        <taxon>Bacillota</taxon>
        <taxon>Bacilli</taxon>
        <taxon>Bacillales</taxon>
        <taxon>Staphylococcaceae</taxon>
        <taxon>Staphylococcus</taxon>
    </lineage>
</organism>
<dbReference type="RefSeq" id="WP_009384713.1">
    <property type="nucleotide sequence ID" value="NZ_AMSQ01000022.1"/>
</dbReference>
<comment type="caution">
    <text evidence="3">The sequence shown here is derived from an EMBL/GenBank/DDBJ whole genome shotgun (WGS) entry which is preliminary data.</text>
</comment>
<dbReference type="Proteomes" id="UP000009885">
    <property type="component" value="Unassembled WGS sequence"/>
</dbReference>
<keyword evidence="2" id="KW-0812">Transmembrane</keyword>
<dbReference type="EMBL" id="AMSQ01000022">
    <property type="protein sequence ID" value="EKU45988.1"/>
    <property type="molecule type" value="Genomic_DNA"/>
</dbReference>
<protein>
    <submittedName>
        <fullName evidence="3">Uncharacterized protein</fullName>
    </submittedName>
</protein>
<evidence type="ECO:0000313" key="3">
    <source>
        <dbReference type="EMBL" id="EKU45988.1"/>
    </source>
</evidence>
<name>K9AFE2_9STAP</name>
<accession>K9AFE2</accession>
<proteinExistence type="predicted"/>
<keyword evidence="2" id="KW-0472">Membrane</keyword>
<gene>
    <name evidence="3" type="ORF">C273_10327</name>
</gene>
<feature type="region of interest" description="Disordered" evidence="1">
    <location>
        <begin position="61"/>
        <end position="85"/>
    </location>
</feature>
<reference evidence="3 4" key="1">
    <citation type="journal article" date="2013" name="Genome Announc.">
        <title>Genome Sequence of Staphylococcus massiliensis Strain S46, Isolated from the Surface of Healthy Human Skin.</title>
        <authorList>
            <person name="Srivastav R."/>
            <person name="Singh A."/>
            <person name="Jangir P.K."/>
            <person name="Kumari C."/>
            <person name="Muduli S."/>
            <person name="Sharma R."/>
        </authorList>
    </citation>
    <scope>NUCLEOTIDE SEQUENCE [LARGE SCALE GENOMIC DNA]</scope>
    <source>
        <strain evidence="3 4">S46</strain>
    </source>
</reference>
<keyword evidence="4" id="KW-1185">Reference proteome</keyword>